<keyword evidence="5 7" id="KW-0472">Membrane</keyword>
<feature type="transmembrane region" description="Helical" evidence="7">
    <location>
        <begin position="147"/>
        <end position="169"/>
    </location>
</feature>
<feature type="transmembrane region" description="Helical" evidence="7">
    <location>
        <begin position="214"/>
        <end position="236"/>
    </location>
</feature>
<dbReference type="InterPro" id="IPR036259">
    <property type="entry name" value="MFS_trans_sf"/>
</dbReference>
<dbReference type="OrthoDB" id="5086884at2759"/>
<dbReference type="GO" id="GO:0005335">
    <property type="term" value="F:serotonin:sodium:chloride symporter activity"/>
    <property type="evidence" value="ECO:0007669"/>
    <property type="project" value="TreeGrafter"/>
</dbReference>
<dbReference type="Pfam" id="PF07690">
    <property type="entry name" value="MFS_1"/>
    <property type="match status" value="2"/>
</dbReference>
<name>A0A226N621_CALSU</name>
<feature type="compositionally biased region" description="Polar residues" evidence="6">
    <location>
        <begin position="74"/>
        <end position="94"/>
    </location>
</feature>
<feature type="transmembrane region" description="Helical" evidence="7">
    <location>
        <begin position="404"/>
        <end position="426"/>
    </location>
</feature>
<dbReference type="Gene3D" id="1.20.1250.20">
    <property type="entry name" value="MFS general substrate transporter like domains"/>
    <property type="match status" value="2"/>
</dbReference>
<feature type="transmembrane region" description="Helical" evidence="7">
    <location>
        <begin position="373"/>
        <end position="392"/>
    </location>
</feature>
<feature type="domain" description="Major facilitator superfamily (MFS) profile" evidence="8">
    <location>
        <begin position="247"/>
        <end position="473"/>
    </location>
</feature>
<keyword evidence="2" id="KW-0813">Transport</keyword>
<feature type="region of interest" description="Disordered" evidence="6">
    <location>
        <begin position="74"/>
        <end position="112"/>
    </location>
</feature>
<evidence type="ECO:0000256" key="2">
    <source>
        <dbReference type="ARBA" id="ARBA00022448"/>
    </source>
</evidence>
<accession>A0A226N621</accession>
<dbReference type="InterPro" id="IPR050930">
    <property type="entry name" value="MFS_Vesicular_Transporter"/>
</dbReference>
<dbReference type="PANTHER" id="PTHR23506:SF31">
    <property type="entry name" value="CHROMAFFIN GRANULE AMINE TRANSPORTER"/>
    <property type="match status" value="1"/>
</dbReference>
<dbReference type="SUPFAM" id="SSF103473">
    <property type="entry name" value="MFS general substrate transporter"/>
    <property type="match status" value="1"/>
</dbReference>
<dbReference type="EMBL" id="MCFN01000200">
    <property type="protein sequence ID" value="OXB62760.1"/>
    <property type="molecule type" value="Genomic_DNA"/>
</dbReference>
<dbReference type="GO" id="GO:0015842">
    <property type="term" value="P:aminergic neurotransmitter loading into synaptic vesicle"/>
    <property type="evidence" value="ECO:0007669"/>
    <property type="project" value="TreeGrafter"/>
</dbReference>
<sequence length="473" mass="50324">MSSADPSSPRVLRAIAQPELSSPGLTVPIIPTFLYAIEYEGANSSAAPRQPESPHSAIKDPPFSPVSSYFDTSTITTLGSPSTRELQRGTSTRQPLHPPVSSPSPNGCPQGEEFLTQENVRVGLLFASKALVQLLVNPCVGLLTNRIGYHIPMFVGFIIMFLSTLMFAFSSTYTLLFVARALQGVGSSFSSVAGLGMLASIYTDDFERGNAMGIALGGLALGVLVGAPFGSVMYEFMGKASPFLVLAFLALLDGGALCFSNMGVAMLEPTLPIWMMQTMCSPKWQLGMAFLPASISYLIGTNLFGLLANKMGRWLCSLIGMLVVGISLLCVPLAKNIYGLIGPNGGLGFAIGMVDSSMMPIMGYLVDLRHTSVYGNVYAIADVAFCMGFAIGPSTGGVIVRAIGFPWLMVIIGVTNIAYAPLCWYLRSPPAKEEKIAILSQECSMQTKSCTAQKPLRDSPLTGNTDVEAENVE</sequence>
<dbReference type="AlphaFoldDB" id="A0A226N621"/>
<dbReference type="FunFam" id="1.20.1250.20:FF:000083">
    <property type="entry name" value="synaptic vesicular amine transporter isoform X1"/>
    <property type="match status" value="1"/>
</dbReference>
<feature type="transmembrane region" description="Helical" evidence="7">
    <location>
        <begin position="243"/>
        <end position="264"/>
    </location>
</feature>
<dbReference type="GO" id="GO:0030672">
    <property type="term" value="C:synaptic vesicle membrane"/>
    <property type="evidence" value="ECO:0007669"/>
    <property type="project" value="TreeGrafter"/>
</dbReference>
<dbReference type="PANTHER" id="PTHR23506">
    <property type="entry name" value="GH10249P"/>
    <property type="match status" value="1"/>
</dbReference>
<feature type="transmembrane region" description="Helical" evidence="7">
    <location>
        <begin position="314"/>
        <end position="334"/>
    </location>
</feature>
<dbReference type="InterPro" id="IPR020846">
    <property type="entry name" value="MFS_dom"/>
</dbReference>
<comment type="caution">
    <text evidence="9">The sequence shown here is derived from an EMBL/GenBank/DDBJ whole genome shotgun (WGS) entry which is preliminary data.</text>
</comment>
<dbReference type="InterPro" id="IPR011701">
    <property type="entry name" value="MFS"/>
</dbReference>
<evidence type="ECO:0000256" key="5">
    <source>
        <dbReference type="ARBA" id="ARBA00023136"/>
    </source>
</evidence>
<evidence type="ECO:0000256" key="4">
    <source>
        <dbReference type="ARBA" id="ARBA00022989"/>
    </source>
</evidence>
<evidence type="ECO:0000259" key="8">
    <source>
        <dbReference type="PROSITE" id="PS50850"/>
    </source>
</evidence>
<evidence type="ECO:0000313" key="9">
    <source>
        <dbReference type="EMBL" id="OXB62760.1"/>
    </source>
</evidence>
<reference evidence="9 10" key="1">
    <citation type="submission" date="2016-07" db="EMBL/GenBank/DDBJ databases">
        <title>Disparate Historic Effective Population Sizes Predicted by Modern Levels of Genome Diversity for the Scaled Quail (Callipepla squamata) and the Northern Bobwhite (Colinus virginianus): Inferences from First and Second Generation Draft Genome Assemblies for Sympatric New World Quail.</title>
        <authorList>
            <person name="Oldeschulte D.L."/>
            <person name="Halley Y.A."/>
            <person name="Bhattarai E.K."/>
            <person name="Brashear W.A."/>
            <person name="Hill J."/>
            <person name="Metz R.P."/>
            <person name="Johnson C.D."/>
            <person name="Rollins D."/>
            <person name="Peterson M.J."/>
            <person name="Bickhart D.M."/>
            <person name="Decker J.E."/>
            <person name="Seabury C.M."/>
        </authorList>
    </citation>
    <scope>NUCLEOTIDE SEQUENCE [LARGE SCALE GENOMIC DNA]</scope>
    <source>
        <strain evidence="9 10">Texas</strain>
        <tissue evidence="9">Leg muscle</tissue>
    </source>
</reference>
<organism evidence="9 10">
    <name type="scientific">Callipepla squamata</name>
    <name type="common">Scaled quail</name>
    <dbReference type="NCBI Taxonomy" id="9009"/>
    <lineage>
        <taxon>Eukaryota</taxon>
        <taxon>Metazoa</taxon>
        <taxon>Chordata</taxon>
        <taxon>Craniata</taxon>
        <taxon>Vertebrata</taxon>
        <taxon>Euteleostomi</taxon>
        <taxon>Archelosauria</taxon>
        <taxon>Archosauria</taxon>
        <taxon>Dinosauria</taxon>
        <taxon>Saurischia</taxon>
        <taxon>Theropoda</taxon>
        <taxon>Coelurosauria</taxon>
        <taxon>Aves</taxon>
        <taxon>Neognathae</taxon>
        <taxon>Galloanserae</taxon>
        <taxon>Galliformes</taxon>
        <taxon>Odontophoridae</taxon>
        <taxon>Callipepla</taxon>
    </lineage>
</organism>
<dbReference type="Proteomes" id="UP000198323">
    <property type="component" value="Unassembled WGS sequence"/>
</dbReference>
<feature type="transmembrane region" description="Helical" evidence="7">
    <location>
        <begin position="284"/>
        <end position="307"/>
    </location>
</feature>
<evidence type="ECO:0000313" key="10">
    <source>
        <dbReference type="Proteomes" id="UP000198323"/>
    </source>
</evidence>
<dbReference type="CDD" id="cd17384">
    <property type="entry name" value="MFS_SLC18A1_2_VAT1_2"/>
    <property type="match status" value="1"/>
</dbReference>
<proteinExistence type="predicted"/>
<evidence type="ECO:0000256" key="6">
    <source>
        <dbReference type="SAM" id="MobiDB-lite"/>
    </source>
</evidence>
<dbReference type="GO" id="GO:0043195">
    <property type="term" value="C:terminal bouton"/>
    <property type="evidence" value="ECO:0007669"/>
    <property type="project" value="TreeGrafter"/>
</dbReference>
<dbReference type="STRING" id="9009.A0A226N621"/>
<feature type="transmembrane region" description="Helical" evidence="7">
    <location>
        <begin position="181"/>
        <end position="202"/>
    </location>
</feature>
<evidence type="ECO:0000256" key="3">
    <source>
        <dbReference type="ARBA" id="ARBA00022692"/>
    </source>
</evidence>
<evidence type="ECO:0000256" key="1">
    <source>
        <dbReference type="ARBA" id="ARBA00004141"/>
    </source>
</evidence>
<keyword evidence="10" id="KW-1185">Reference proteome</keyword>
<feature type="region of interest" description="Disordered" evidence="6">
    <location>
        <begin position="451"/>
        <end position="473"/>
    </location>
</feature>
<dbReference type="PROSITE" id="PS50850">
    <property type="entry name" value="MFS"/>
    <property type="match status" value="1"/>
</dbReference>
<comment type="subcellular location">
    <subcellularLocation>
        <location evidence="1">Membrane</location>
        <topology evidence="1">Multi-pass membrane protein</topology>
    </subcellularLocation>
</comment>
<evidence type="ECO:0000256" key="7">
    <source>
        <dbReference type="SAM" id="Phobius"/>
    </source>
</evidence>
<feature type="transmembrane region" description="Helical" evidence="7">
    <location>
        <begin position="346"/>
        <end position="366"/>
    </location>
</feature>
<keyword evidence="3 7" id="KW-0812">Transmembrane</keyword>
<gene>
    <name evidence="9" type="ORF">ASZ78_010827</name>
</gene>
<keyword evidence="4 7" id="KW-1133">Transmembrane helix</keyword>
<protein>
    <recommendedName>
        <fullName evidence="8">Major facilitator superfamily (MFS) profile domain-containing protein</fullName>
    </recommendedName>
</protein>